<protein>
    <recommendedName>
        <fullName evidence="7">Tetratricopeptide repeat protein</fullName>
    </recommendedName>
</protein>
<evidence type="ECO:0000313" key="6">
    <source>
        <dbReference type="Proteomes" id="UP000622580"/>
    </source>
</evidence>
<evidence type="ECO:0008006" key="7">
    <source>
        <dbReference type="Google" id="ProtNLM"/>
    </source>
</evidence>
<comment type="caution">
    <text evidence="5">The sequence shown here is derived from an EMBL/GenBank/DDBJ whole genome shotgun (WGS) entry which is preliminary data.</text>
</comment>
<feature type="chain" id="PRO_5037612471" description="Tetratricopeptide repeat protein" evidence="4">
    <location>
        <begin position="23"/>
        <end position="184"/>
    </location>
</feature>
<keyword evidence="1" id="KW-0677">Repeat</keyword>
<reference evidence="5" key="1">
    <citation type="submission" date="2021-04" db="EMBL/GenBank/DDBJ databases">
        <title>Draft genome assembly of strain Phenylobacterium sp. 20VBR1 using MiniION and Illumina platforms.</title>
        <authorList>
            <person name="Thomas F.A."/>
            <person name="Krishnan K.P."/>
            <person name="Sinha R.K."/>
        </authorList>
    </citation>
    <scope>NUCLEOTIDE SEQUENCE</scope>
    <source>
        <strain evidence="5">20VBR1</strain>
    </source>
</reference>
<organism evidence="5 6">
    <name type="scientific">Phenylobacterium glaciei</name>
    <dbReference type="NCBI Taxonomy" id="2803784"/>
    <lineage>
        <taxon>Bacteria</taxon>
        <taxon>Pseudomonadati</taxon>
        <taxon>Pseudomonadota</taxon>
        <taxon>Alphaproteobacteria</taxon>
        <taxon>Caulobacterales</taxon>
        <taxon>Caulobacteraceae</taxon>
        <taxon>Phenylobacterium</taxon>
    </lineage>
</organism>
<dbReference type="InterPro" id="IPR019734">
    <property type="entry name" value="TPR_rpt"/>
</dbReference>
<dbReference type="AlphaFoldDB" id="A0A941HY49"/>
<keyword evidence="6" id="KW-1185">Reference proteome</keyword>
<evidence type="ECO:0000256" key="2">
    <source>
        <dbReference type="ARBA" id="ARBA00022803"/>
    </source>
</evidence>
<sequence length="184" mass="19863">MIRTVSMAGALALALCAGAAQAAVTVIGGGMAQACSQAAVDGESDVKFQKLCTDALDGEFLTPRDRAGTLVNRGVLKLRRGAYPEATQDFDHAVKLQPGMGEAYVNRAAAAIGQRRYADSLPDINKGLELGVQEPAKAYYNRALAYEGMDDAKSAYFDYQKALEMQPEWDAPREQLTRFSVSHR</sequence>
<dbReference type="Pfam" id="PF13181">
    <property type="entry name" value="TPR_8"/>
    <property type="match status" value="1"/>
</dbReference>
<dbReference type="Proteomes" id="UP000622580">
    <property type="component" value="Unassembled WGS sequence"/>
</dbReference>
<dbReference type="Gene3D" id="1.25.40.10">
    <property type="entry name" value="Tetratricopeptide repeat domain"/>
    <property type="match status" value="1"/>
</dbReference>
<feature type="repeat" description="TPR" evidence="3">
    <location>
        <begin position="136"/>
        <end position="169"/>
    </location>
</feature>
<dbReference type="EMBL" id="JAGSGD010000001">
    <property type="protein sequence ID" value="MBR7621002.1"/>
    <property type="molecule type" value="Genomic_DNA"/>
</dbReference>
<dbReference type="SMART" id="SM00028">
    <property type="entry name" value="TPR"/>
    <property type="match status" value="3"/>
</dbReference>
<feature type="signal peptide" evidence="4">
    <location>
        <begin position="1"/>
        <end position="22"/>
    </location>
</feature>
<dbReference type="SUPFAM" id="SSF48452">
    <property type="entry name" value="TPR-like"/>
    <property type="match status" value="1"/>
</dbReference>
<accession>A0A941HY49</accession>
<dbReference type="PANTHER" id="PTHR44858">
    <property type="entry name" value="TETRATRICOPEPTIDE REPEAT PROTEIN 6"/>
    <property type="match status" value="1"/>
</dbReference>
<evidence type="ECO:0000256" key="3">
    <source>
        <dbReference type="PROSITE-ProRule" id="PRU00339"/>
    </source>
</evidence>
<gene>
    <name evidence="5" type="ORF">JKL49_16530</name>
</gene>
<proteinExistence type="predicted"/>
<evidence type="ECO:0000256" key="4">
    <source>
        <dbReference type="SAM" id="SignalP"/>
    </source>
</evidence>
<dbReference type="PROSITE" id="PS50005">
    <property type="entry name" value="TPR"/>
    <property type="match status" value="2"/>
</dbReference>
<dbReference type="PANTHER" id="PTHR44858:SF1">
    <property type="entry name" value="UDP-N-ACETYLGLUCOSAMINE--PEPTIDE N-ACETYLGLUCOSAMINYLTRANSFERASE SPINDLY-RELATED"/>
    <property type="match status" value="1"/>
</dbReference>
<dbReference type="InterPro" id="IPR050498">
    <property type="entry name" value="Ycf3"/>
</dbReference>
<name>A0A941HY49_9CAUL</name>
<keyword evidence="2 3" id="KW-0802">TPR repeat</keyword>
<feature type="repeat" description="TPR" evidence="3">
    <location>
        <begin position="67"/>
        <end position="100"/>
    </location>
</feature>
<keyword evidence="4" id="KW-0732">Signal</keyword>
<dbReference type="PROSITE" id="PS51257">
    <property type="entry name" value="PROKAR_LIPOPROTEIN"/>
    <property type="match status" value="1"/>
</dbReference>
<evidence type="ECO:0000313" key="5">
    <source>
        <dbReference type="EMBL" id="MBR7621002.1"/>
    </source>
</evidence>
<dbReference type="InterPro" id="IPR011990">
    <property type="entry name" value="TPR-like_helical_dom_sf"/>
</dbReference>
<dbReference type="RefSeq" id="WP_215341799.1">
    <property type="nucleotide sequence ID" value="NZ_JAGSGD010000001.1"/>
</dbReference>
<evidence type="ECO:0000256" key="1">
    <source>
        <dbReference type="ARBA" id="ARBA00022737"/>
    </source>
</evidence>